<name>X0WJ41_9ZZZZ</name>
<dbReference type="Gene3D" id="3.40.630.10">
    <property type="entry name" value="Zn peptidases"/>
    <property type="match status" value="1"/>
</dbReference>
<accession>X0WJ41</accession>
<organism evidence="1">
    <name type="scientific">marine sediment metagenome</name>
    <dbReference type="NCBI Taxonomy" id="412755"/>
    <lineage>
        <taxon>unclassified sequences</taxon>
        <taxon>metagenomes</taxon>
        <taxon>ecological metagenomes</taxon>
    </lineage>
</organism>
<gene>
    <name evidence="1" type="ORF">S01H1_39443</name>
</gene>
<evidence type="ECO:0000313" key="1">
    <source>
        <dbReference type="EMBL" id="GAG12726.1"/>
    </source>
</evidence>
<dbReference type="EMBL" id="BARS01024890">
    <property type="protein sequence ID" value="GAG12726.1"/>
    <property type="molecule type" value="Genomic_DNA"/>
</dbReference>
<dbReference type="AlphaFoldDB" id="X0WJ41"/>
<dbReference type="SUPFAM" id="SSF53187">
    <property type="entry name" value="Zn-dependent exopeptidases"/>
    <property type="match status" value="1"/>
</dbReference>
<reference evidence="1" key="1">
    <citation type="journal article" date="2014" name="Front. Microbiol.">
        <title>High frequency of phylogenetically diverse reductive dehalogenase-homologous genes in deep subseafloor sedimentary metagenomes.</title>
        <authorList>
            <person name="Kawai M."/>
            <person name="Futagami T."/>
            <person name="Toyoda A."/>
            <person name="Takaki Y."/>
            <person name="Nishi S."/>
            <person name="Hori S."/>
            <person name="Arai W."/>
            <person name="Tsubouchi T."/>
            <person name="Morono Y."/>
            <person name="Uchiyama I."/>
            <person name="Ito T."/>
            <person name="Fujiyama A."/>
            <person name="Inagaki F."/>
            <person name="Takami H."/>
        </authorList>
    </citation>
    <scope>NUCLEOTIDE SEQUENCE</scope>
    <source>
        <strain evidence="1">Expedition CK06-06</strain>
    </source>
</reference>
<proteinExistence type="predicted"/>
<protein>
    <submittedName>
        <fullName evidence="1">Uncharacterized protein</fullName>
    </submittedName>
</protein>
<sequence>PIYYVIAGLHSPETGSPEMLMELAFRLAVEDSPIIKTIRENIISVFVTVAEPDGRDRVVDIYNYRKDHRDVGPSLTYWGHYVAHDNNRDGFGLTLALTRNILNSFLYWKPTVMHDLHESVPYLYVSTGTGPYNEYIDPITINEWHNISHEEVTELTKRGMPGVWTHGFYSGWAANYLLWIANTRNSIGRFYETFGNSIPDTKERELSESRISRVWYRPYPPLKKTMWSLRNNINYMQSGVLIALKYMADNRFDFVDNFYIKTKNAIQA</sequence>
<feature type="non-terminal residue" evidence="1">
    <location>
        <position position="268"/>
    </location>
</feature>
<comment type="caution">
    <text evidence="1">The sequence shown here is derived from an EMBL/GenBank/DDBJ whole genome shotgun (WGS) entry which is preliminary data.</text>
</comment>
<feature type="non-terminal residue" evidence="1">
    <location>
        <position position="1"/>
    </location>
</feature>